<organism evidence="2 3">
    <name type="scientific">Actinacidiphila reveromycinica</name>
    <dbReference type="NCBI Taxonomy" id="659352"/>
    <lineage>
        <taxon>Bacteria</taxon>
        <taxon>Bacillati</taxon>
        <taxon>Actinomycetota</taxon>
        <taxon>Actinomycetes</taxon>
        <taxon>Kitasatosporales</taxon>
        <taxon>Streptomycetaceae</taxon>
        <taxon>Actinacidiphila</taxon>
    </lineage>
</organism>
<accession>A0A7U3USA6</accession>
<evidence type="ECO:0000256" key="1">
    <source>
        <dbReference type="SAM" id="MobiDB-lite"/>
    </source>
</evidence>
<reference evidence="2 3" key="4">
    <citation type="journal article" date="2020" name="Sci. Rep.">
        <title>beta-carboline chemical signals induce reveromycin production through a LuxR family regulator in Streptomyces sp. SN-593.</title>
        <authorList>
            <person name="Panthee S."/>
            <person name="Kito N."/>
            <person name="Hayashi T."/>
            <person name="Shimizu T."/>
            <person name="Ishikawa J."/>
            <person name="Hamamoto H."/>
            <person name="Osada H."/>
            <person name="Takahashi S."/>
        </authorList>
    </citation>
    <scope>NUCLEOTIDE SEQUENCE [LARGE SCALE GENOMIC DNA]</scope>
    <source>
        <strain evidence="2 3">SN-593</strain>
    </source>
</reference>
<proteinExistence type="predicted"/>
<reference evidence="2 3" key="2">
    <citation type="journal article" date="2011" name="J. Antibiot.">
        <title>Furaquinocins I and J: novel polyketide isoprenoid hybrid compounds from Streptomyces reveromyceticus SN-593.</title>
        <authorList>
            <person name="Panthee S."/>
            <person name="Takahashi S."/>
            <person name="Takagi H."/>
            <person name="Nogawa T."/>
            <person name="Oowada E."/>
            <person name="Uramoto M."/>
            <person name="Osada H."/>
        </authorList>
    </citation>
    <scope>NUCLEOTIDE SEQUENCE [LARGE SCALE GENOMIC DNA]</scope>
    <source>
        <strain evidence="2 3">SN-593</strain>
    </source>
</reference>
<name>A0A7U3USA6_9ACTN</name>
<feature type="region of interest" description="Disordered" evidence="1">
    <location>
        <begin position="1"/>
        <end position="24"/>
    </location>
</feature>
<keyword evidence="3" id="KW-1185">Reference proteome</keyword>
<gene>
    <name evidence="2" type="ORF">RVR_3816</name>
</gene>
<dbReference type="InterPro" id="IPR054202">
    <property type="entry name" value="DUF6907"/>
</dbReference>
<dbReference type="KEGG" id="arev:RVR_3816"/>
<dbReference type="RefSeq" id="WP_202234098.1">
    <property type="nucleotide sequence ID" value="NZ_AP018365.1"/>
</dbReference>
<dbReference type="AlphaFoldDB" id="A0A7U3USA6"/>
<evidence type="ECO:0000313" key="3">
    <source>
        <dbReference type="Proteomes" id="UP000595703"/>
    </source>
</evidence>
<protein>
    <submittedName>
        <fullName evidence="2">Uncharacterized protein</fullName>
    </submittedName>
</protein>
<reference evidence="2 3" key="1">
    <citation type="journal article" date="2010" name="J. Bacteriol.">
        <title>Biochemical characterization of a novel indole prenyltransferase from Streptomyces sp. SN-593.</title>
        <authorList>
            <person name="Takahashi S."/>
            <person name="Takagi H."/>
            <person name="Toyoda A."/>
            <person name="Uramoto M."/>
            <person name="Nogawa T."/>
            <person name="Ueki M."/>
            <person name="Sakaki Y."/>
            <person name="Osada H."/>
        </authorList>
    </citation>
    <scope>NUCLEOTIDE SEQUENCE [LARGE SCALE GENOMIC DNA]</scope>
    <source>
        <strain evidence="2 3">SN-593</strain>
    </source>
</reference>
<dbReference type="Pfam" id="PF21848">
    <property type="entry name" value="DUF6907"/>
    <property type="match status" value="1"/>
</dbReference>
<feature type="compositionally biased region" description="Pro residues" evidence="1">
    <location>
        <begin position="13"/>
        <end position="22"/>
    </location>
</feature>
<dbReference type="EMBL" id="AP018365">
    <property type="protein sequence ID" value="BBA97867.1"/>
    <property type="molecule type" value="Genomic_DNA"/>
</dbReference>
<sequence>MSPTTLLTKPDPTTRPPEPTPPCTWTITTVEGITLTGHQPDWSMDDPSQTGMTLDQAVNYLREHAHYTMLPVDPVLPPATLDINGTRYRESTSAMFAAQIACHPYTPQQHQRTPTASLTIVEEWDFENLTPTDLARFATQIRTQADYFENTVLPELTTAREDWILYTGGGAAGAP</sequence>
<evidence type="ECO:0000313" key="2">
    <source>
        <dbReference type="EMBL" id="BBA97867.1"/>
    </source>
</evidence>
<feature type="compositionally biased region" description="Low complexity" evidence="1">
    <location>
        <begin position="1"/>
        <end position="11"/>
    </location>
</feature>
<reference evidence="2 3" key="3">
    <citation type="journal article" date="2011" name="Nat. Chem. Biol.">
        <title>Reveromycin A biosynthesis uses RevG and RevJ for stereospecific spiroacetal formation.</title>
        <authorList>
            <person name="Takahashi S."/>
            <person name="Toyoda A."/>
            <person name="Sekiyama Y."/>
            <person name="Takagi H."/>
            <person name="Nogawa T."/>
            <person name="Uramoto M."/>
            <person name="Suzuki R."/>
            <person name="Koshino H."/>
            <person name="Kumano T."/>
            <person name="Panthee S."/>
            <person name="Dairi T."/>
            <person name="Ishikawa J."/>
            <person name="Ikeda H."/>
            <person name="Sakaki Y."/>
            <person name="Osada H."/>
        </authorList>
    </citation>
    <scope>NUCLEOTIDE SEQUENCE [LARGE SCALE GENOMIC DNA]</scope>
    <source>
        <strain evidence="2 3">SN-593</strain>
    </source>
</reference>
<dbReference type="Proteomes" id="UP000595703">
    <property type="component" value="Chromosome"/>
</dbReference>